<dbReference type="OrthoDB" id="6780255at2759"/>
<dbReference type="SUPFAM" id="SSF56672">
    <property type="entry name" value="DNA/RNA polymerases"/>
    <property type="match status" value="1"/>
</dbReference>
<dbReference type="InterPro" id="IPR043502">
    <property type="entry name" value="DNA/RNA_pol_sf"/>
</dbReference>
<feature type="domain" description="Reverse transcriptase" evidence="1">
    <location>
        <begin position="3"/>
        <end position="112"/>
    </location>
</feature>
<comment type="caution">
    <text evidence="2">The sequence shown here is derived from an EMBL/GenBank/DDBJ whole genome shotgun (WGS) entry which is preliminary data.</text>
</comment>
<dbReference type="Proteomes" id="UP000499080">
    <property type="component" value="Unassembled WGS sequence"/>
</dbReference>
<dbReference type="AlphaFoldDB" id="A0A4Y2FR52"/>
<name>A0A4Y2FR52_ARAVE</name>
<accession>A0A4Y2FR52</accession>
<dbReference type="PANTHER" id="PTHR19446">
    <property type="entry name" value="REVERSE TRANSCRIPTASES"/>
    <property type="match status" value="1"/>
</dbReference>
<dbReference type="EMBL" id="BGPR01001011">
    <property type="protein sequence ID" value="GBM42955.1"/>
    <property type="molecule type" value="Genomic_DNA"/>
</dbReference>
<reference evidence="2 3" key="1">
    <citation type="journal article" date="2019" name="Sci. Rep.">
        <title>Orb-weaving spider Araneus ventricosus genome elucidates the spidroin gene catalogue.</title>
        <authorList>
            <person name="Kono N."/>
            <person name="Nakamura H."/>
            <person name="Ohtoshi R."/>
            <person name="Moran D.A.P."/>
            <person name="Shinohara A."/>
            <person name="Yoshida Y."/>
            <person name="Fujiwara M."/>
            <person name="Mori M."/>
            <person name="Tomita M."/>
            <person name="Arakawa K."/>
        </authorList>
    </citation>
    <scope>NUCLEOTIDE SEQUENCE [LARGE SCALE GENOMIC DNA]</scope>
</reference>
<dbReference type="InterPro" id="IPR000477">
    <property type="entry name" value="RT_dom"/>
</dbReference>
<evidence type="ECO:0000313" key="2">
    <source>
        <dbReference type="EMBL" id="GBM42955.1"/>
    </source>
</evidence>
<protein>
    <recommendedName>
        <fullName evidence="1">Reverse transcriptase domain-containing protein</fullName>
    </recommendedName>
</protein>
<organism evidence="2 3">
    <name type="scientific">Araneus ventricosus</name>
    <name type="common">Orbweaver spider</name>
    <name type="synonym">Epeira ventricosa</name>
    <dbReference type="NCBI Taxonomy" id="182803"/>
    <lineage>
        <taxon>Eukaryota</taxon>
        <taxon>Metazoa</taxon>
        <taxon>Ecdysozoa</taxon>
        <taxon>Arthropoda</taxon>
        <taxon>Chelicerata</taxon>
        <taxon>Arachnida</taxon>
        <taxon>Araneae</taxon>
        <taxon>Araneomorphae</taxon>
        <taxon>Entelegynae</taxon>
        <taxon>Araneoidea</taxon>
        <taxon>Araneidae</taxon>
        <taxon>Araneus</taxon>
    </lineage>
</organism>
<sequence>MTNRLTYYLEANNILNEAQFGFRKGRSTISALSRVNDFVEGAKEENKISCMVSFDIQNAFSSIKWPDIKKQLVAYKVLRKLARFLDSFLRDRSVVLSDGSTWKYNIGVPQGSCAGLVATYH</sequence>
<evidence type="ECO:0000259" key="1">
    <source>
        <dbReference type="Pfam" id="PF00078"/>
    </source>
</evidence>
<dbReference type="Pfam" id="PF00078">
    <property type="entry name" value="RVT_1"/>
    <property type="match status" value="1"/>
</dbReference>
<proteinExistence type="predicted"/>
<keyword evidence="3" id="KW-1185">Reference proteome</keyword>
<gene>
    <name evidence="2" type="ORF">AVEN_140832_1</name>
</gene>
<dbReference type="GO" id="GO:0071897">
    <property type="term" value="P:DNA biosynthetic process"/>
    <property type="evidence" value="ECO:0007669"/>
    <property type="project" value="UniProtKB-ARBA"/>
</dbReference>
<evidence type="ECO:0000313" key="3">
    <source>
        <dbReference type="Proteomes" id="UP000499080"/>
    </source>
</evidence>